<feature type="signal peptide" evidence="1">
    <location>
        <begin position="1"/>
        <end position="21"/>
    </location>
</feature>
<dbReference type="Proteomes" id="UP000236569">
    <property type="component" value="Unassembled WGS sequence"/>
</dbReference>
<dbReference type="EMBL" id="BFAG01000003">
    <property type="protein sequence ID" value="GBF04993.1"/>
    <property type="molecule type" value="Genomic_DNA"/>
</dbReference>
<keyword evidence="1" id="KW-0732">Signal</keyword>
<sequence length="238" mass="25609">MRHLAPFFGLSALLVLPPAWAAPVQGSYVLSVSSLDNTFTTAGDLTVTIGGKTFKAGADGSLKTEVTGYLKPGPNPVRIRWGSHCNISCGVQIAYATEKGRYRTVFDFKVGTYNPGRGDYTYTVVADGPRGAGRVSTGSADRQTLLKTNIPGGFVQVWVNGSPLGDFPGIVDRDISGYVRPGENTLKIVWDKKYGSQRPFGSLSVAYADRVNNFKTLWQLLSSGTAPRTATYTFTVPQ</sequence>
<gene>
    <name evidence="2" type="ORF">DAERI_030159</name>
</gene>
<feature type="chain" id="PRO_5014392390" evidence="1">
    <location>
        <begin position="22"/>
        <end position="238"/>
    </location>
</feature>
<proteinExistence type="predicted"/>
<evidence type="ECO:0000256" key="1">
    <source>
        <dbReference type="SAM" id="SignalP"/>
    </source>
</evidence>
<reference evidence="3" key="1">
    <citation type="submission" date="2018-01" db="EMBL/GenBank/DDBJ databases">
        <title>Draft Genome Sequence of the Radioresistant Bacterium Deinococcus aerius TR0125, Isolated from the Higher Atmosphere above Japan.</title>
        <authorList>
            <person name="Satoh K."/>
            <person name="Arai H."/>
            <person name="Sanzen T."/>
            <person name="Kawaguchi Y."/>
            <person name="Hayashi H."/>
            <person name="Yokobori S."/>
            <person name="Yamagishi A."/>
            <person name="Oono Y."/>
            <person name="Narumi I."/>
        </authorList>
    </citation>
    <scope>NUCLEOTIDE SEQUENCE [LARGE SCALE GENOMIC DNA]</scope>
    <source>
        <strain evidence="3">TR0125</strain>
    </source>
</reference>
<dbReference type="RefSeq" id="WP_103128450.1">
    <property type="nucleotide sequence ID" value="NZ_BFAG01000003.1"/>
</dbReference>
<evidence type="ECO:0000313" key="3">
    <source>
        <dbReference type="Proteomes" id="UP000236569"/>
    </source>
</evidence>
<organism evidence="2 3">
    <name type="scientific">Deinococcus aerius</name>
    <dbReference type="NCBI Taxonomy" id="200253"/>
    <lineage>
        <taxon>Bacteria</taxon>
        <taxon>Thermotogati</taxon>
        <taxon>Deinococcota</taxon>
        <taxon>Deinococci</taxon>
        <taxon>Deinococcales</taxon>
        <taxon>Deinococcaceae</taxon>
        <taxon>Deinococcus</taxon>
    </lineage>
</organism>
<name>A0A2I9CTB1_9DEIO</name>
<accession>A0A2I9CTB1</accession>
<comment type="caution">
    <text evidence="2">The sequence shown here is derived from an EMBL/GenBank/DDBJ whole genome shotgun (WGS) entry which is preliminary data.</text>
</comment>
<protein>
    <submittedName>
        <fullName evidence="2">Uncharacterized protein</fullName>
    </submittedName>
</protein>
<keyword evidence="3" id="KW-1185">Reference proteome</keyword>
<dbReference type="AlphaFoldDB" id="A0A2I9CTB1"/>
<evidence type="ECO:0000313" key="2">
    <source>
        <dbReference type="EMBL" id="GBF04993.1"/>
    </source>
</evidence>